<dbReference type="InterPro" id="IPR029787">
    <property type="entry name" value="Nucleotide_cyclase"/>
</dbReference>
<dbReference type="EMBL" id="CP000885">
    <property type="protein sequence ID" value="ABX44023.1"/>
    <property type="molecule type" value="Genomic_DNA"/>
</dbReference>
<dbReference type="GO" id="GO:0005886">
    <property type="term" value="C:plasma membrane"/>
    <property type="evidence" value="ECO:0007669"/>
    <property type="project" value="TreeGrafter"/>
</dbReference>
<keyword evidence="1" id="KW-0812">Transmembrane</keyword>
<dbReference type="AlphaFoldDB" id="A9KJK3"/>
<evidence type="ECO:0000313" key="4">
    <source>
        <dbReference type="Proteomes" id="UP000000370"/>
    </source>
</evidence>
<dbReference type="InterPro" id="IPR050469">
    <property type="entry name" value="Diguanylate_Cyclase"/>
</dbReference>
<dbReference type="GO" id="GO:1902201">
    <property type="term" value="P:negative regulation of bacterial-type flagellum-dependent cell motility"/>
    <property type="evidence" value="ECO:0007669"/>
    <property type="project" value="TreeGrafter"/>
</dbReference>
<feature type="transmembrane region" description="Helical" evidence="1">
    <location>
        <begin position="131"/>
        <end position="151"/>
    </location>
</feature>
<dbReference type="GO" id="GO:0052621">
    <property type="term" value="F:diguanylate cyclase activity"/>
    <property type="evidence" value="ECO:0007669"/>
    <property type="project" value="TreeGrafter"/>
</dbReference>
<dbReference type="HOGENOM" id="CLU_000445_11_1_9"/>
<dbReference type="KEGG" id="cpy:Cphy_3676"/>
<feature type="transmembrane region" description="Helical" evidence="1">
    <location>
        <begin position="110"/>
        <end position="126"/>
    </location>
</feature>
<reference evidence="4" key="1">
    <citation type="submission" date="2007-11" db="EMBL/GenBank/DDBJ databases">
        <title>Complete genome sequence of Clostridium phytofermentans ISDg.</title>
        <authorList>
            <person name="Leschine S.B."/>
            <person name="Warnick T.A."/>
            <person name="Blanchard J.L."/>
            <person name="Schnell D.J."/>
            <person name="Petit E.L."/>
            <person name="LaTouf W.G."/>
            <person name="Copeland A."/>
            <person name="Lucas S."/>
            <person name="Lapidus A."/>
            <person name="Barry K."/>
            <person name="Glavina del Rio T."/>
            <person name="Dalin E."/>
            <person name="Tice H."/>
            <person name="Pitluck S."/>
            <person name="Kiss H."/>
            <person name="Brettin T."/>
            <person name="Bruce D."/>
            <person name="Detter J.C."/>
            <person name="Han C."/>
            <person name="Kuske C."/>
            <person name="Schmutz J."/>
            <person name="Larimer F."/>
            <person name="Land M."/>
            <person name="Hauser L."/>
            <person name="Kyrpides N."/>
            <person name="Kim E.A."/>
            <person name="Richardson P."/>
        </authorList>
    </citation>
    <scope>NUCLEOTIDE SEQUENCE [LARGE SCALE GENOMIC DNA]</scope>
    <source>
        <strain evidence="4">ATCC 700394 / DSM 18823 / ISDg</strain>
    </source>
</reference>
<feature type="transmembrane region" description="Helical" evidence="1">
    <location>
        <begin position="20"/>
        <end position="39"/>
    </location>
</feature>
<gene>
    <name evidence="3" type="ordered locus">Cphy_3676</name>
</gene>
<dbReference type="PANTHER" id="PTHR45138">
    <property type="entry name" value="REGULATORY COMPONENTS OF SENSORY TRANSDUCTION SYSTEM"/>
    <property type="match status" value="1"/>
</dbReference>
<organism evidence="3 4">
    <name type="scientific">Lachnoclostridium phytofermentans (strain ATCC 700394 / DSM 18823 / ISDg)</name>
    <name type="common">Clostridium phytofermentans</name>
    <dbReference type="NCBI Taxonomy" id="357809"/>
    <lineage>
        <taxon>Bacteria</taxon>
        <taxon>Bacillati</taxon>
        <taxon>Bacillota</taxon>
        <taxon>Clostridia</taxon>
        <taxon>Lachnospirales</taxon>
        <taxon>Lachnospiraceae</taxon>
    </lineage>
</organism>
<dbReference type="Gene3D" id="3.30.70.270">
    <property type="match status" value="1"/>
</dbReference>
<feature type="transmembrane region" description="Helical" evidence="1">
    <location>
        <begin position="157"/>
        <end position="174"/>
    </location>
</feature>
<accession>A9KJK3</accession>
<feature type="transmembrane region" description="Helical" evidence="1">
    <location>
        <begin position="83"/>
        <end position="104"/>
    </location>
</feature>
<feature type="transmembrane region" description="Helical" evidence="1">
    <location>
        <begin position="51"/>
        <end position="71"/>
    </location>
</feature>
<sequence length="371" mass="42241">MLSNGEKLRIRLVRENLKRVVVFSSILGFLLPILALFLWNFGENNEVRKAYLGFLLTFEVITIAFLVLGSYSKRKKDYVIAPIIYRSFWSFSLLFIYASSYISLFESNNIGIYCVLISVAALVPLLNLKEFLYFAATQMIFFSFVLFQLELSFASKLSMIIYSGALLCISRFLYSQYRKMLKMQQKLQSMAKNAEEDPLTGLLNRRGLDRNLEVLLPYCIRSGIRIGLMIVDVDNFKRYNDSFGHPQGDKCLKMVAAEIRKTARRSSDLTARIGGEEFVILVYDEKESELISFAEKIRTNIENLNIKHSPTLGAAVVTVSIGVSSVVPTTMQCMSELYKSADQSLYTAKKSGRDVVVYKEKVCGKRNRMAE</sequence>
<protein>
    <submittedName>
        <fullName evidence="3">Diguanylate cyclase</fullName>
    </submittedName>
</protein>
<proteinExistence type="predicted"/>
<dbReference type="Pfam" id="PF00990">
    <property type="entry name" value="GGDEF"/>
    <property type="match status" value="1"/>
</dbReference>
<keyword evidence="4" id="KW-1185">Reference proteome</keyword>
<evidence type="ECO:0000313" key="3">
    <source>
        <dbReference type="EMBL" id="ABX44023.1"/>
    </source>
</evidence>
<dbReference type="PROSITE" id="PS50887">
    <property type="entry name" value="GGDEF"/>
    <property type="match status" value="1"/>
</dbReference>
<feature type="domain" description="GGDEF" evidence="2">
    <location>
        <begin position="224"/>
        <end position="361"/>
    </location>
</feature>
<dbReference type="PANTHER" id="PTHR45138:SF9">
    <property type="entry name" value="DIGUANYLATE CYCLASE DGCM-RELATED"/>
    <property type="match status" value="1"/>
</dbReference>
<dbReference type="NCBIfam" id="TIGR00254">
    <property type="entry name" value="GGDEF"/>
    <property type="match status" value="1"/>
</dbReference>
<dbReference type="eggNOG" id="COG3706">
    <property type="taxonomic scope" value="Bacteria"/>
</dbReference>
<evidence type="ECO:0000259" key="2">
    <source>
        <dbReference type="PROSITE" id="PS50887"/>
    </source>
</evidence>
<dbReference type="CDD" id="cd01949">
    <property type="entry name" value="GGDEF"/>
    <property type="match status" value="1"/>
</dbReference>
<dbReference type="SUPFAM" id="SSF55073">
    <property type="entry name" value="Nucleotide cyclase"/>
    <property type="match status" value="1"/>
</dbReference>
<dbReference type="SMART" id="SM00267">
    <property type="entry name" value="GGDEF"/>
    <property type="match status" value="1"/>
</dbReference>
<dbReference type="GO" id="GO:0043709">
    <property type="term" value="P:cell adhesion involved in single-species biofilm formation"/>
    <property type="evidence" value="ECO:0007669"/>
    <property type="project" value="TreeGrafter"/>
</dbReference>
<keyword evidence="1" id="KW-0472">Membrane</keyword>
<dbReference type="FunFam" id="3.30.70.270:FF:000001">
    <property type="entry name" value="Diguanylate cyclase domain protein"/>
    <property type="match status" value="1"/>
</dbReference>
<dbReference type="STRING" id="357809.Cphy_3676"/>
<keyword evidence="1" id="KW-1133">Transmembrane helix</keyword>
<evidence type="ECO:0000256" key="1">
    <source>
        <dbReference type="SAM" id="Phobius"/>
    </source>
</evidence>
<name>A9KJK3_LACP7</name>
<dbReference type="InterPro" id="IPR000160">
    <property type="entry name" value="GGDEF_dom"/>
</dbReference>
<dbReference type="Proteomes" id="UP000000370">
    <property type="component" value="Chromosome"/>
</dbReference>
<dbReference type="InterPro" id="IPR043128">
    <property type="entry name" value="Rev_trsase/Diguanyl_cyclase"/>
</dbReference>